<gene>
    <name evidence="1" type="ORF">WFZ85_06650</name>
</gene>
<protein>
    <submittedName>
        <fullName evidence="1">Uncharacterized protein</fullName>
    </submittedName>
</protein>
<evidence type="ECO:0000313" key="1">
    <source>
        <dbReference type="EMBL" id="MEM0542289.1"/>
    </source>
</evidence>
<dbReference type="Proteomes" id="UP001460072">
    <property type="component" value="Unassembled WGS sequence"/>
</dbReference>
<name>A0ABU9N3J3_9FLAO</name>
<sequence length="128" mass="14601">MKKLVVVIALLFLSKPIIPVFDYVINYDYIVKELCENKEKPELHCNGKCQLMKEMAKAAEAETATEKSNSTEKKTAQSTIEILFFEEITAFETNNNFSSSKNCNFTFYSNLYSSTNSFAFFHPPIVIS</sequence>
<organism evidence="1 2">
    <name type="scientific">Flavobacterium aureirubrum</name>
    <dbReference type="NCBI Taxonomy" id="3133147"/>
    <lineage>
        <taxon>Bacteria</taxon>
        <taxon>Pseudomonadati</taxon>
        <taxon>Bacteroidota</taxon>
        <taxon>Flavobacteriia</taxon>
        <taxon>Flavobacteriales</taxon>
        <taxon>Flavobacteriaceae</taxon>
        <taxon>Flavobacterium</taxon>
    </lineage>
</organism>
<dbReference type="RefSeq" id="WP_342695509.1">
    <property type="nucleotide sequence ID" value="NZ_JBCGDO010000006.1"/>
</dbReference>
<evidence type="ECO:0000313" key="2">
    <source>
        <dbReference type="Proteomes" id="UP001460072"/>
    </source>
</evidence>
<dbReference type="EMBL" id="JBCGDO010000006">
    <property type="protein sequence ID" value="MEM0542289.1"/>
    <property type="molecule type" value="Genomic_DNA"/>
</dbReference>
<keyword evidence="2" id="KW-1185">Reference proteome</keyword>
<reference evidence="1 2" key="1">
    <citation type="submission" date="2024-03" db="EMBL/GenBank/DDBJ databases">
        <title>Two novel species of the genus Flavobacterium exhibiting potentially degradation of complex polysaccharides.</title>
        <authorList>
            <person name="Lian X."/>
        </authorList>
    </citation>
    <scope>NUCLEOTIDE SEQUENCE [LARGE SCALE GENOMIC DNA]</scope>
    <source>
        <strain evidence="2">j3</strain>
    </source>
</reference>
<accession>A0ABU9N3J3</accession>
<comment type="caution">
    <text evidence="1">The sequence shown here is derived from an EMBL/GenBank/DDBJ whole genome shotgun (WGS) entry which is preliminary data.</text>
</comment>
<proteinExistence type="predicted"/>